<dbReference type="PROSITE" id="PS50191">
    <property type="entry name" value="CRAL_TRIO"/>
    <property type="match status" value="1"/>
</dbReference>
<sequence>MTQISEGSFDADHLVQSSVPLHRPTSSEWNQVQLLRERLEKENLLNDPIIQRWATDRCLRRYLRARNHNLERAFEMIRRSIQWRLEFHPEQRFCRACKQNPRSHTFRRVGRTLTGQPVMFSTFVGVENYVPADNIDHLTADIERAVGVHARWPDQDPFPETYVWVLDFAGFHPRHLSPGVGRASLALFSDQYPERLQLAIIHDAPIIFRGLWLALKPFIDRQTCKKIVFVRRMHADKLFARIFPTELCQWLAKELAEVRDKQLAREKQWWNEWCPAWDDDKKSLAELFPGLGGSVNEHMDASTKHGKWVSLNWPLDAPETMMNREDTFYDAVDSNGLASPS</sequence>
<feature type="domain" description="CRAL-TRIO" evidence="1">
    <location>
        <begin position="109"/>
        <end position="263"/>
    </location>
</feature>
<dbReference type="AlphaFoldDB" id="A0A7J7IET8"/>
<dbReference type="InterPro" id="IPR036273">
    <property type="entry name" value="CRAL/TRIO_N_dom_sf"/>
</dbReference>
<keyword evidence="3" id="KW-1185">Reference proteome</keyword>
<dbReference type="Proteomes" id="UP000530660">
    <property type="component" value="Unassembled WGS sequence"/>
</dbReference>
<accession>A0A7J7IET8</accession>
<dbReference type="GO" id="GO:0008526">
    <property type="term" value="F:phosphatidylinositol transfer activity"/>
    <property type="evidence" value="ECO:0007669"/>
    <property type="project" value="TreeGrafter"/>
</dbReference>
<evidence type="ECO:0000313" key="3">
    <source>
        <dbReference type="Proteomes" id="UP000530660"/>
    </source>
</evidence>
<name>A0A7J7IET8_9RHOD</name>
<dbReference type="InterPro" id="IPR052578">
    <property type="entry name" value="PI_Transfer_CRAL-TRIO"/>
</dbReference>
<dbReference type="Gene3D" id="3.40.525.10">
    <property type="entry name" value="CRAL-TRIO lipid binding domain"/>
    <property type="match status" value="1"/>
</dbReference>
<dbReference type="EMBL" id="VWRR01000014">
    <property type="protein sequence ID" value="KAF6001538.1"/>
    <property type="molecule type" value="Genomic_DNA"/>
</dbReference>
<protein>
    <recommendedName>
        <fullName evidence="1">CRAL-TRIO domain-containing protein</fullName>
    </recommendedName>
</protein>
<dbReference type="InterPro" id="IPR036865">
    <property type="entry name" value="CRAL-TRIO_dom_sf"/>
</dbReference>
<dbReference type="SUPFAM" id="SSF52087">
    <property type="entry name" value="CRAL/TRIO domain"/>
    <property type="match status" value="1"/>
</dbReference>
<dbReference type="InterPro" id="IPR001251">
    <property type="entry name" value="CRAL-TRIO_dom"/>
</dbReference>
<dbReference type="SUPFAM" id="SSF46938">
    <property type="entry name" value="CRAL/TRIO N-terminal domain"/>
    <property type="match status" value="1"/>
</dbReference>
<comment type="caution">
    <text evidence="2">The sequence shown here is derived from an EMBL/GenBank/DDBJ whole genome shotgun (WGS) entry which is preliminary data.</text>
</comment>
<organism evidence="2 3">
    <name type="scientific">Cyanidiococcus yangmingshanensis</name>
    <dbReference type="NCBI Taxonomy" id="2690220"/>
    <lineage>
        <taxon>Eukaryota</taxon>
        <taxon>Rhodophyta</taxon>
        <taxon>Bangiophyceae</taxon>
        <taxon>Cyanidiales</taxon>
        <taxon>Cyanidiaceae</taxon>
        <taxon>Cyanidiococcus</taxon>
    </lineage>
</organism>
<evidence type="ECO:0000313" key="2">
    <source>
        <dbReference type="EMBL" id="KAF6001538.1"/>
    </source>
</evidence>
<evidence type="ECO:0000259" key="1">
    <source>
        <dbReference type="PROSITE" id="PS50191"/>
    </source>
</evidence>
<dbReference type="InterPro" id="IPR011074">
    <property type="entry name" value="CRAL/TRIO_N_dom"/>
</dbReference>
<dbReference type="SMART" id="SM01100">
    <property type="entry name" value="CRAL_TRIO_N"/>
    <property type="match status" value="1"/>
</dbReference>
<gene>
    <name evidence="2" type="ORF">F1559_002899</name>
</gene>
<proteinExistence type="predicted"/>
<dbReference type="OrthoDB" id="75724at2759"/>
<dbReference type="PANTHER" id="PTHR45824:SF29">
    <property type="entry name" value="GH16843P"/>
    <property type="match status" value="1"/>
</dbReference>
<dbReference type="Pfam" id="PF00650">
    <property type="entry name" value="CRAL_TRIO"/>
    <property type="match status" value="1"/>
</dbReference>
<reference evidence="2 3" key="1">
    <citation type="journal article" date="2020" name="J. Phycol.">
        <title>Comparative genome analysis reveals Cyanidiococcus gen. nov., a new extremophilic red algal genus sister to Cyanidioschyzon (Cyanidioschyzonaceae, Rhodophyta).</title>
        <authorList>
            <person name="Liu S.-L."/>
            <person name="Chiang Y.-R."/>
            <person name="Yoon H.S."/>
            <person name="Fu H.-Y."/>
        </authorList>
    </citation>
    <scope>NUCLEOTIDE SEQUENCE [LARGE SCALE GENOMIC DNA]</scope>
    <source>
        <strain evidence="2 3">THAL066</strain>
    </source>
</reference>
<dbReference type="CDD" id="cd00170">
    <property type="entry name" value="SEC14"/>
    <property type="match status" value="1"/>
</dbReference>
<dbReference type="PANTHER" id="PTHR45824">
    <property type="entry name" value="GH16843P"/>
    <property type="match status" value="1"/>
</dbReference>